<dbReference type="GO" id="GO:0030246">
    <property type="term" value="F:carbohydrate binding"/>
    <property type="evidence" value="ECO:0007669"/>
    <property type="project" value="UniProtKB-ARBA"/>
</dbReference>
<dbReference type="InterPro" id="IPR028082">
    <property type="entry name" value="Peripla_BP_I"/>
</dbReference>
<evidence type="ECO:0000313" key="6">
    <source>
        <dbReference type="EMBL" id="QTA91296.1"/>
    </source>
</evidence>
<dbReference type="EMBL" id="CP061800">
    <property type="protein sequence ID" value="QTA91296.1"/>
    <property type="molecule type" value="Genomic_DNA"/>
</dbReference>
<feature type="signal peptide" evidence="4">
    <location>
        <begin position="1"/>
        <end position="23"/>
    </location>
</feature>
<feature type="chain" id="PRO_5036695300" evidence="4">
    <location>
        <begin position="24"/>
        <end position="582"/>
    </location>
</feature>
<dbReference type="PANTHER" id="PTHR46847">
    <property type="entry name" value="D-ALLOSE-BINDING PERIPLASMIC PROTEIN-RELATED"/>
    <property type="match status" value="1"/>
</dbReference>
<sequence>MFVRMICISVCFMLFMQTNVVLGGNKGKVALVMKSLSNPFFLKMEAGGKAYAEKNNIPFQVFGVERETEVERQISIVDNLISSGYGAIVIAPADSKKLVPVCKKAMDKGIVLVNIDNPFHKETLKAHKITIPFVGSDNRAGASMVGNYIRQKLGNKGRVIVIEGIRGVENAELRKKGFTETLTSGSQIEILASETANWHKDEAFSLMTNLLQKYPKVDAVCCANDNMALGVIQSLDMFGLTGSVWVGAYDNIEEARHGMRNSRMHATIEQHPELMGQFGVELAVRALAGEKLPDYTPTPLDLITFESFDKKVALSISHHKNPFFASLEQGVQKAADLFGVRLLLADAGNDDAKQLIDIQKFIEKKADIIIINPTNVEAVSPAIEIAEAAGIKVITVDRKSLREDLVISHIASDNVAGGRMAGEFIANQLNGKGNILELEGIPGTSAAHERGMGFNETIAKSPGIKIAAREIAYFDREKAREAVTRLLKKGDSFDAIFAHNDEMILGAIEAFESSAVPLPPVTVGFDAIPPALEAVKQKRLTATVAQKPEKMGELAVQNAARIFRGEDLPKVTLVDLELVRQR</sequence>
<proteinExistence type="inferred from homology"/>
<dbReference type="InterPro" id="IPR025997">
    <property type="entry name" value="SBP_2_dom"/>
</dbReference>
<evidence type="ECO:0000256" key="4">
    <source>
        <dbReference type="SAM" id="SignalP"/>
    </source>
</evidence>
<reference evidence="6" key="1">
    <citation type="journal article" date="2021" name="Microb. Physiol.">
        <title>Proteogenomic Insights into the Physiology of Marine, Sulfate-Reducing, Filamentous Desulfonema limicola and Desulfonema magnum.</title>
        <authorList>
            <person name="Schnaars V."/>
            <person name="Wohlbrand L."/>
            <person name="Scheve S."/>
            <person name="Hinrichs C."/>
            <person name="Reinhardt R."/>
            <person name="Rabus R."/>
        </authorList>
    </citation>
    <scope>NUCLEOTIDE SEQUENCE</scope>
    <source>
        <strain evidence="6">4be13</strain>
    </source>
</reference>
<evidence type="ECO:0000256" key="2">
    <source>
        <dbReference type="ARBA" id="ARBA00007639"/>
    </source>
</evidence>
<dbReference type="Gene3D" id="3.40.50.2300">
    <property type="match status" value="4"/>
</dbReference>
<evidence type="ECO:0000256" key="3">
    <source>
        <dbReference type="ARBA" id="ARBA00022729"/>
    </source>
</evidence>
<name>A0A975BTD2_9BACT</name>
<dbReference type="SUPFAM" id="SSF53822">
    <property type="entry name" value="Periplasmic binding protein-like I"/>
    <property type="match status" value="2"/>
</dbReference>
<protein>
    <submittedName>
        <fullName evidence="6">Periplasmic binding domain-containing protein</fullName>
    </submittedName>
</protein>
<organism evidence="6 7">
    <name type="scientific">Desulfonema magnum</name>
    <dbReference type="NCBI Taxonomy" id="45655"/>
    <lineage>
        <taxon>Bacteria</taxon>
        <taxon>Pseudomonadati</taxon>
        <taxon>Thermodesulfobacteriota</taxon>
        <taxon>Desulfobacteria</taxon>
        <taxon>Desulfobacterales</taxon>
        <taxon>Desulfococcaceae</taxon>
        <taxon>Desulfonema</taxon>
    </lineage>
</organism>
<dbReference type="Proteomes" id="UP000663722">
    <property type="component" value="Chromosome"/>
</dbReference>
<dbReference type="AlphaFoldDB" id="A0A975BTD2"/>
<keyword evidence="7" id="KW-1185">Reference proteome</keyword>
<evidence type="ECO:0000259" key="5">
    <source>
        <dbReference type="Pfam" id="PF13407"/>
    </source>
</evidence>
<dbReference type="RefSeq" id="WP_207679140.1">
    <property type="nucleotide sequence ID" value="NZ_CP061800.1"/>
</dbReference>
<accession>A0A975BTD2</accession>
<dbReference type="Pfam" id="PF13407">
    <property type="entry name" value="Peripla_BP_4"/>
    <property type="match status" value="2"/>
</dbReference>
<evidence type="ECO:0000313" key="7">
    <source>
        <dbReference type="Proteomes" id="UP000663722"/>
    </source>
</evidence>
<dbReference type="GO" id="GO:0030313">
    <property type="term" value="C:cell envelope"/>
    <property type="evidence" value="ECO:0007669"/>
    <property type="project" value="UniProtKB-SubCell"/>
</dbReference>
<keyword evidence="3 4" id="KW-0732">Signal</keyword>
<dbReference type="KEGG" id="dmm:dnm_073600"/>
<evidence type="ECO:0000256" key="1">
    <source>
        <dbReference type="ARBA" id="ARBA00004196"/>
    </source>
</evidence>
<gene>
    <name evidence="6" type="ORF">dnm_073600</name>
</gene>
<comment type="subcellular location">
    <subcellularLocation>
        <location evidence="1">Cell envelope</location>
    </subcellularLocation>
</comment>
<feature type="domain" description="Periplasmic binding protein" evidence="5">
    <location>
        <begin position="312"/>
        <end position="566"/>
    </location>
</feature>
<dbReference type="CDD" id="cd06323">
    <property type="entry name" value="PBP1_ribose_binding"/>
    <property type="match status" value="1"/>
</dbReference>
<dbReference type="PANTHER" id="PTHR46847:SF1">
    <property type="entry name" value="D-ALLOSE-BINDING PERIPLASMIC PROTEIN-RELATED"/>
    <property type="match status" value="1"/>
</dbReference>
<comment type="similarity">
    <text evidence="2">Belongs to the bacterial solute-binding protein 2 family.</text>
</comment>
<feature type="domain" description="Periplasmic binding protein" evidence="5">
    <location>
        <begin position="29"/>
        <end position="291"/>
    </location>
</feature>